<feature type="repeat" description="TPR" evidence="5">
    <location>
        <begin position="640"/>
        <end position="673"/>
    </location>
</feature>
<feature type="transmembrane region" description="Helical" evidence="6">
    <location>
        <begin position="245"/>
        <end position="264"/>
    </location>
</feature>
<evidence type="ECO:0000256" key="5">
    <source>
        <dbReference type="PROSITE-ProRule" id="PRU00339"/>
    </source>
</evidence>
<keyword evidence="5" id="KW-0802">TPR repeat</keyword>
<feature type="domain" description="O-antigen ligase-related" evidence="7">
    <location>
        <begin position="179"/>
        <end position="366"/>
    </location>
</feature>
<dbReference type="GO" id="GO:0016020">
    <property type="term" value="C:membrane"/>
    <property type="evidence" value="ECO:0007669"/>
    <property type="project" value="UniProtKB-SubCell"/>
</dbReference>
<evidence type="ECO:0000256" key="1">
    <source>
        <dbReference type="ARBA" id="ARBA00004141"/>
    </source>
</evidence>
<comment type="caution">
    <text evidence="8">The sequence shown here is derived from an EMBL/GenBank/DDBJ whole genome shotgun (WGS) entry which is preliminary data.</text>
</comment>
<dbReference type="Pfam" id="PF14559">
    <property type="entry name" value="TPR_19"/>
    <property type="match status" value="1"/>
</dbReference>
<evidence type="ECO:0000313" key="9">
    <source>
        <dbReference type="Proteomes" id="UP000034601"/>
    </source>
</evidence>
<feature type="transmembrane region" description="Helical" evidence="6">
    <location>
        <begin position="464"/>
        <end position="485"/>
    </location>
</feature>
<dbReference type="Gene3D" id="1.25.40.10">
    <property type="entry name" value="Tetratricopeptide repeat domain"/>
    <property type="match status" value="1"/>
</dbReference>
<organism evidence="8 9">
    <name type="scientific">Candidatus Daviesbacteria bacterium GW2011_GWA2_40_9</name>
    <dbReference type="NCBI Taxonomy" id="1618424"/>
    <lineage>
        <taxon>Bacteria</taxon>
        <taxon>Candidatus Daviesiibacteriota</taxon>
    </lineage>
</organism>
<feature type="transmembrane region" description="Helical" evidence="6">
    <location>
        <begin position="34"/>
        <end position="51"/>
    </location>
</feature>
<proteinExistence type="predicted"/>
<keyword evidence="4 6" id="KW-0472">Membrane</keyword>
<evidence type="ECO:0000259" key="7">
    <source>
        <dbReference type="Pfam" id="PF04932"/>
    </source>
</evidence>
<accession>A0A0G0TZ71</accession>
<evidence type="ECO:0000313" key="8">
    <source>
        <dbReference type="EMBL" id="KKR82184.1"/>
    </source>
</evidence>
<dbReference type="SMART" id="SM00028">
    <property type="entry name" value="TPR"/>
    <property type="match status" value="3"/>
</dbReference>
<keyword evidence="2 6" id="KW-0812">Transmembrane</keyword>
<reference evidence="8 9" key="1">
    <citation type="journal article" date="2015" name="Nature">
        <title>rRNA introns, odd ribosomes, and small enigmatic genomes across a large radiation of phyla.</title>
        <authorList>
            <person name="Brown C.T."/>
            <person name="Hug L.A."/>
            <person name="Thomas B.C."/>
            <person name="Sharon I."/>
            <person name="Castelle C.J."/>
            <person name="Singh A."/>
            <person name="Wilkins M.J."/>
            <person name="Williams K.H."/>
            <person name="Banfield J.F."/>
        </authorList>
    </citation>
    <scope>NUCLEOTIDE SEQUENCE [LARGE SCALE GENOMIC DNA]</scope>
</reference>
<feature type="transmembrane region" description="Helical" evidence="6">
    <location>
        <begin position="197"/>
        <end position="214"/>
    </location>
</feature>
<keyword evidence="3 6" id="KW-1133">Transmembrane helix</keyword>
<evidence type="ECO:0000256" key="3">
    <source>
        <dbReference type="ARBA" id="ARBA00022989"/>
    </source>
</evidence>
<evidence type="ECO:0000256" key="2">
    <source>
        <dbReference type="ARBA" id="ARBA00022692"/>
    </source>
</evidence>
<dbReference type="InterPro" id="IPR019734">
    <property type="entry name" value="TPR_rpt"/>
</dbReference>
<dbReference type="PANTHER" id="PTHR37422:SF13">
    <property type="entry name" value="LIPOPOLYSACCHARIDE BIOSYNTHESIS PROTEIN PA4999-RELATED"/>
    <property type="match status" value="1"/>
</dbReference>
<protein>
    <recommendedName>
        <fullName evidence="7">O-antigen ligase-related domain-containing protein</fullName>
    </recommendedName>
</protein>
<gene>
    <name evidence="8" type="ORF">UU29_C0017G0020</name>
</gene>
<dbReference type="AlphaFoldDB" id="A0A0G0TZ71"/>
<dbReference type="EMBL" id="LCAB01000017">
    <property type="protein sequence ID" value="KKR82184.1"/>
    <property type="molecule type" value="Genomic_DNA"/>
</dbReference>
<feature type="transmembrane region" description="Helical" evidence="6">
    <location>
        <begin position="63"/>
        <end position="81"/>
    </location>
</feature>
<feature type="transmembrane region" description="Helical" evidence="6">
    <location>
        <begin position="6"/>
        <end position="22"/>
    </location>
</feature>
<feature type="transmembrane region" description="Helical" evidence="6">
    <location>
        <begin position="351"/>
        <end position="378"/>
    </location>
</feature>
<dbReference type="PANTHER" id="PTHR37422">
    <property type="entry name" value="TEICHURONIC ACID BIOSYNTHESIS PROTEIN TUAE"/>
    <property type="match status" value="1"/>
</dbReference>
<dbReference type="Proteomes" id="UP000034601">
    <property type="component" value="Unassembled WGS sequence"/>
</dbReference>
<comment type="subcellular location">
    <subcellularLocation>
        <location evidence="1">Membrane</location>
        <topology evidence="1">Multi-pass membrane protein</topology>
    </subcellularLocation>
</comment>
<evidence type="ECO:0000256" key="4">
    <source>
        <dbReference type="ARBA" id="ARBA00023136"/>
    </source>
</evidence>
<dbReference type="PROSITE" id="PS50005">
    <property type="entry name" value="TPR"/>
    <property type="match status" value="1"/>
</dbReference>
<evidence type="ECO:0000256" key="6">
    <source>
        <dbReference type="SAM" id="Phobius"/>
    </source>
</evidence>
<sequence>MIFVYFLTLVITTAWIIRIIQNKQLILKRTPLDIPILFFLGANILSTIFSIDPHTSWWGYYTRSNGGLISIISYTLLYYALVSNFKTQEGIKFLKAAVVGGLIVALYAIPEHFGVSPSCIFLTGNFDAACWIQNVQARVFATLGQTNWLAAYLAMLIFPAIYFVLKAPDKLTAIRYLLYAVIIYMAFTFTYSRGGTLGFLGGLSVFIFFQIPIFKDNLTKIIHSLFKKVPVNQLSPKTSAKNAKLFGAILVSLFLINLIFGSTLTRFKLFLDSSQPTTFLASLGSQLEAGGSESGQIRLVVWKGAIEIFKHYPIFGSGVETFAYSYYNFRPMEHNYLSEWDFLYNKAHNEFVNYLATTGIVGFGTYMFLILAFIFWSIKYYVLSSKQKTLDTNHILLITSLLASYISYHIQNFFGFSVVIIAVFFYLFPALAFLISENTKPLSLPRLNKIAGWTLYRRSLYSKALQVLVLLVSSMILVNLLKYYLADIAYAKGGKANDQGEVGKAYNFLSEAAGLNPREPQYRSDLGYAAAAAAVALENKDATLSAELKKEAITETERILAESPRNVSFYRAAIRTYYLLSDLDEKYIPKTLELMDKTAAMAPTDPKLPYHKSVILDDLGKQYEAVELLNKTLQMKPDYRDARITLAKLYSRQGKKDQAIAQLEIILKINPQDQEVLEALEQWKGK</sequence>
<name>A0A0G0TZ71_9BACT</name>
<feature type="transmembrane region" description="Helical" evidence="6">
    <location>
        <begin position="148"/>
        <end position="165"/>
    </location>
</feature>
<dbReference type="InterPro" id="IPR007016">
    <property type="entry name" value="O-antigen_ligase-rel_domated"/>
</dbReference>
<dbReference type="SUPFAM" id="SSF48452">
    <property type="entry name" value="TPR-like"/>
    <property type="match status" value="1"/>
</dbReference>
<dbReference type="InterPro" id="IPR011990">
    <property type="entry name" value="TPR-like_helical_dom_sf"/>
</dbReference>
<dbReference type="InterPro" id="IPR051533">
    <property type="entry name" value="WaaL-like"/>
</dbReference>
<feature type="transmembrane region" description="Helical" evidence="6">
    <location>
        <begin position="172"/>
        <end position="191"/>
    </location>
</feature>
<dbReference type="Pfam" id="PF04932">
    <property type="entry name" value="Wzy_C"/>
    <property type="match status" value="1"/>
</dbReference>
<feature type="transmembrane region" description="Helical" evidence="6">
    <location>
        <begin position="414"/>
        <end position="436"/>
    </location>
</feature>
<feature type="transmembrane region" description="Helical" evidence="6">
    <location>
        <begin position="93"/>
        <end position="109"/>
    </location>
</feature>